<feature type="domain" description="BHLH" evidence="3">
    <location>
        <begin position="344"/>
        <end position="417"/>
    </location>
</feature>
<feature type="compositionally biased region" description="Basic residues" evidence="2">
    <location>
        <begin position="244"/>
        <end position="258"/>
    </location>
</feature>
<evidence type="ECO:0000313" key="4">
    <source>
        <dbReference type="EMBL" id="KAF5663678.1"/>
    </source>
</evidence>
<organism evidence="4 5">
    <name type="scientific">Fusarium heterosporum</name>
    <dbReference type="NCBI Taxonomy" id="42747"/>
    <lineage>
        <taxon>Eukaryota</taxon>
        <taxon>Fungi</taxon>
        <taxon>Dikarya</taxon>
        <taxon>Ascomycota</taxon>
        <taxon>Pezizomycotina</taxon>
        <taxon>Sordariomycetes</taxon>
        <taxon>Hypocreomycetidae</taxon>
        <taxon>Hypocreales</taxon>
        <taxon>Nectriaceae</taxon>
        <taxon>Fusarium</taxon>
        <taxon>Fusarium heterosporum species complex</taxon>
    </lineage>
</organism>
<dbReference type="PANTHER" id="PTHR47336">
    <property type="entry name" value="TRANSCRIPTION FACTOR HMS1-RELATED"/>
    <property type="match status" value="1"/>
</dbReference>
<accession>A0A8H5WMM3</accession>
<comment type="caution">
    <text evidence="4">The sequence shown here is derived from an EMBL/GenBank/DDBJ whole genome shotgun (WGS) entry which is preliminary data.</text>
</comment>
<feature type="compositionally biased region" description="Low complexity" evidence="2">
    <location>
        <begin position="102"/>
        <end position="113"/>
    </location>
</feature>
<feature type="region of interest" description="Disordered" evidence="2">
    <location>
        <begin position="434"/>
        <end position="477"/>
    </location>
</feature>
<feature type="compositionally biased region" description="Polar residues" evidence="2">
    <location>
        <begin position="442"/>
        <end position="453"/>
    </location>
</feature>
<dbReference type="PANTHER" id="PTHR47336:SF4">
    <property type="entry name" value="BHLH TRANSCRIPTION FACTOR (EUROFUNG)"/>
    <property type="match status" value="1"/>
</dbReference>
<dbReference type="CDD" id="cd11395">
    <property type="entry name" value="bHLHzip_SREBP_like"/>
    <property type="match status" value="1"/>
</dbReference>
<proteinExistence type="predicted"/>
<evidence type="ECO:0000256" key="2">
    <source>
        <dbReference type="SAM" id="MobiDB-lite"/>
    </source>
</evidence>
<feature type="region of interest" description="Disordered" evidence="2">
    <location>
        <begin position="197"/>
        <end position="351"/>
    </location>
</feature>
<dbReference type="OrthoDB" id="3542681at2759"/>
<sequence>MEQMIAPAPPGHFPHQQPISSPNRTSRDAPPRTEPTDIETHRHANHPATLPVLGMQLPVIATESEPSRAQSRAHLSLDINLDLHAHSHGIQGHGHGHDSGHGAHSARSSAGMSPAGFASHLPPASAGPMSLDWNIYHVPPNLQLNPAHFDFEVPGHMGVVGHPNHLAQAATNPTPYAYGSNLVSTSSIHPNSVHFDAGAPTQWHDSLGHDASTPKAHTPAHQIASNPWAEIDEPPCDNTTSTSRARKTARPKRVKKESRKFSDASQGTRSSSTGGTAQSVSDAASPSSASQNSRTSLNSKSVSMASTASVSATSTSSRQSKLRSASRTSKNSRDKPNDTPEDRRTRASHNLVEKQYRNRLNAQFESLLSALPEQIRHGDSGNGNGNEDNESDQANDPDRRVSKGEVLEMARKHIEALERERNQLELENLELQGNIQRLKGPNTESTISLSGQGVTKEHDTNDNQNQSSDGSGQNEDS</sequence>
<dbReference type="InterPro" id="IPR052099">
    <property type="entry name" value="Regulatory_TF_Diverse"/>
</dbReference>
<dbReference type="Proteomes" id="UP000567885">
    <property type="component" value="Unassembled WGS sequence"/>
</dbReference>
<evidence type="ECO:0000256" key="1">
    <source>
        <dbReference type="SAM" id="Coils"/>
    </source>
</evidence>
<dbReference type="SMART" id="SM00353">
    <property type="entry name" value="HLH"/>
    <property type="match status" value="1"/>
</dbReference>
<dbReference type="InterPro" id="IPR036638">
    <property type="entry name" value="HLH_DNA-bd_sf"/>
</dbReference>
<dbReference type="EMBL" id="JAAGWQ010000143">
    <property type="protein sequence ID" value="KAF5663678.1"/>
    <property type="molecule type" value="Genomic_DNA"/>
</dbReference>
<feature type="compositionally biased region" description="Polar residues" evidence="2">
    <location>
        <begin position="462"/>
        <end position="477"/>
    </location>
</feature>
<protein>
    <submittedName>
        <fullName evidence="4">Helix-loop-helix protein</fullName>
    </submittedName>
</protein>
<evidence type="ECO:0000259" key="3">
    <source>
        <dbReference type="PROSITE" id="PS50888"/>
    </source>
</evidence>
<feature type="compositionally biased region" description="Basic and acidic residues" evidence="2">
    <location>
        <begin position="331"/>
        <end position="351"/>
    </location>
</feature>
<gene>
    <name evidence="4" type="ORF">FHETE_7383</name>
</gene>
<keyword evidence="1" id="KW-0175">Coiled coil</keyword>
<feature type="region of interest" description="Disordered" evidence="2">
    <location>
        <begin position="374"/>
        <end position="401"/>
    </location>
</feature>
<feature type="compositionally biased region" description="Basic and acidic residues" evidence="2">
    <location>
        <begin position="25"/>
        <end position="42"/>
    </location>
</feature>
<reference evidence="4 5" key="1">
    <citation type="submission" date="2020-05" db="EMBL/GenBank/DDBJ databases">
        <title>Identification and distribution of gene clusters putatively required for synthesis of sphingolipid metabolism inhibitors in phylogenetically diverse species of the filamentous fungus Fusarium.</title>
        <authorList>
            <person name="Kim H.-S."/>
            <person name="Busman M."/>
            <person name="Brown D.W."/>
            <person name="Divon H."/>
            <person name="Uhlig S."/>
            <person name="Proctor R.H."/>
        </authorList>
    </citation>
    <scope>NUCLEOTIDE SEQUENCE [LARGE SCALE GENOMIC DNA]</scope>
    <source>
        <strain evidence="4 5">NRRL 20693</strain>
    </source>
</reference>
<dbReference type="Gene3D" id="4.10.280.10">
    <property type="entry name" value="Helix-loop-helix DNA-binding domain"/>
    <property type="match status" value="1"/>
</dbReference>
<keyword evidence="5" id="KW-1185">Reference proteome</keyword>
<dbReference type="PROSITE" id="PS50888">
    <property type="entry name" value="BHLH"/>
    <property type="match status" value="1"/>
</dbReference>
<dbReference type="AlphaFoldDB" id="A0A8H5WMM3"/>
<name>A0A8H5WMM3_FUSHE</name>
<feature type="coiled-coil region" evidence="1">
    <location>
        <begin position="407"/>
        <end position="434"/>
    </location>
</feature>
<evidence type="ECO:0000313" key="5">
    <source>
        <dbReference type="Proteomes" id="UP000567885"/>
    </source>
</evidence>
<dbReference type="Pfam" id="PF00010">
    <property type="entry name" value="HLH"/>
    <property type="match status" value="1"/>
</dbReference>
<feature type="region of interest" description="Disordered" evidence="2">
    <location>
        <begin position="87"/>
        <end position="119"/>
    </location>
</feature>
<dbReference type="SUPFAM" id="SSF47459">
    <property type="entry name" value="HLH, helix-loop-helix DNA-binding domain"/>
    <property type="match status" value="1"/>
</dbReference>
<feature type="compositionally biased region" description="Low complexity" evidence="2">
    <location>
        <begin position="264"/>
        <end position="317"/>
    </location>
</feature>
<feature type="region of interest" description="Disordered" evidence="2">
    <location>
        <begin position="1"/>
        <end position="42"/>
    </location>
</feature>
<dbReference type="InterPro" id="IPR011598">
    <property type="entry name" value="bHLH_dom"/>
</dbReference>
<feature type="compositionally biased region" description="Polar residues" evidence="2">
    <location>
        <begin position="318"/>
        <end position="329"/>
    </location>
</feature>
<dbReference type="GO" id="GO:0046983">
    <property type="term" value="F:protein dimerization activity"/>
    <property type="evidence" value="ECO:0007669"/>
    <property type="project" value="InterPro"/>
</dbReference>